<organism evidence="1">
    <name type="scientific">Arion vulgaris</name>
    <dbReference type="NCBI Taxonomy" id="1028688"/>
    <lineage>
        <taxon>Eukaryota</taxon>
        <taxon>Metazoa</taxon>
        <taxon>Spiralia</taxon>
        <taxon>Lophotrochozoa</taxon>
        <taxon>Mollusca</taxon>
        <taxon>Gastropoda</taxon>
        <taxon>Heterobranchia</taxon>
        <taxon>Euthyneura</taxon>
        <taxon>Panpulmonata</taxon>
        <taxon>Eupulmonata</taxon>
        <taxon>Stylommatophora</taxon>
        <taxon>Helicina</taxon>
        <taxon>Arionoidea</taxon>
        <taxon>Arionidae</taxon>
        <taxon>Arion</taxon>
    </lineage>
</organism>
<sequence>SIDSMETDANILYLNLRNLQMNRKIIVEKSELFHNFTIEMNETVSNLSAKYSYFNITPDFVTDFNASELPIEDLKVLSLNVCLSQGISSLTSESKQNLNDIPERVQNET</sequence>
<protein>
    <submittedName>
        <fullName evidence="1">Uncharacterized protein</fullName>
    </submittedName>
</protein>
<name>A0A0B6YJE7_9EUPU</name>
<dbReference type="AlphaFoldDB" id="A0A0B6YJE7"/>
<proteinExistence type="predicted"/>
<accession>A0A0B6YJE7</accession>
<evidence type="ECO:0000313" key="1">
    <source>
        <dbReference type="EMBL" id="CEK56317.1"/>
    </source>
</evidence>
<feature type="non-terminal residue" evidence="1">
    <location>
        <position position="109"/>
    </location>
</feature>
<gene>
    <name evidence="1" type="primary">ORF27346</name>
</gene>
<dbReference type="EMBL" id="HACG01009452">
    <property type="protein sequence ID" value="CEK56317.1"/>
    <property type="molecule type" value="Transcribed_RNA"/>
</dbReference>
<feature type="non-terminal residue" evidence="1">
    <location>
        <position position="1"/>
    </location>
</feature>
<reference evidence="1" key="1">
    <citation type="submission" date="2014-12" db="EMBL/GenBank/DDBJ databases">
        <title>Insight into the proteome of Arion vulgaris.</title>
        <authorList>
            <person name="Aradska J."/>
            <person name="Bulat T."/>
            <person name="Smidak R."/>
            <person name="Sarate P."/>
            <person name="Gangsoo J."/>
            <person name="Sialana F."/>
            <person name="Bilban M."/>
            <person name="Lubec G."/>
        </authorList>
    </citation>
    <scope>NUCLEOTIDE SEQUENCE</scope>
    <source>
        <tissue evidence="1">Skin</tissue>
    </source>
</reference>